<accession>A0A375BVZ1</accession>
<dbReference type="EMBL" id="OFSP01000024">
    <property type="protein sequence ID" value="SOY55591.1"/>
    <property type="molecule type" value="Genomic_DNA"/>
</dbReference>
<dbReference type="Proteomes" id="UP000256297">
    <property type="component" value="Chromosome CBM2589_b"/>
</dbReference>
<protein>
    <submittedName>
        <fullName evidence="1">Uncharacterized protein</fullName>
    </submittedName>
</protein>
<name>A0A375BVZ1_9BURK</name>
<proteinExistence type="predicted"/>
<evidence type="ECO:0000313" key="1">
    <source>
        <dbReference type="EMBL" id="SOY55591.1"/>
    </source>
</evidence>
<organism evidence="1">
    <name type="scientific">Cupriavidus taiwanensis</name>
    <dbReference type="NCBI Taxonomy" id="164546"/>
    <lineage>
        <taxon>Bacteria</taxon>
        <taxon>Pseudomonadati</taxon>
        <taxon>Pseudomonadota</taxon>
        <taxon>Betaproteobacteria</taxon>
        <taxon>Burkholderiales</taxon>
        <taxon>Burkholderiaceae</taxon>
        <taxon>Cupriavidus</taxon>
    </lineage>
</organism>
<dbReference type="AlphaFoldDB" id="A0A375BVZ1"/>
<comment type="caution">
    <text evidence="1">The sequence shown here is derived from an EMBL/GenBank/DDBJ whole genome shotgun (WGS) entry which is preliminary data.</text>
</comment>
<reference evidence="1" key="1">
    <citation type="submission" date="2018-01" db="EMBL/GenBank/DDBJ databases">
        <authorList>
            <person name="Clerissi C."/>
        </authorList>
    </citation>
    <scope>NUCLEOTIDE SEQUENCE</scope>
    <source>
        <strain evidence="1">Cupriavidus taiwanensis STM 3521</strain>
    </source>
</reference>
<gene>
    <name evidence="1" type="ORF">CBM2589_B300028</name>
</gene>
<sequence>MASARSRCTRRLILEPEREAWRVAAGAGLSPAASAAAEDGGTFRVAMREAVRQEIREEVRERGHIAS</sequence>